<evidence type="ECO:0000256" key="2">
    <source>
        <dbReference type="ARBA" id="ARBA00005992"/>
    </source>
</evidence>
<comment type="similarity">
    <text evidence="2">Belongs to the YkuD family.</text>
</comment>
<evidence type="ECO:0000313" key="12">
    <source>
        <dbReference type="EMBL" id="SOR29502.1"/>
    </source>
</evidence>
<reference evidence="13" key="1">
    <citation type="submission" date="2017-10" db="EMBL/GenBank/DDBJ databases">
        <authorList>
            <person name="Regsiter A."/>
            <person name="William W."/>
        </authorList>
    </citation>
    <scope>NUCLEOTIDE SEQUENCE [LARGE SCALE GENOMIC DNA]</scope>
</reference>
<sequence>MRAKRGVALAALALIGSSAVARAEPGRYGGGFIEFLMTGKGHGPARRPAVDGYGALGEPRPVAVVQPRARFAALPTGPATRPAPEEGLIARTVDPRFARQVVAYDGPGRAGQIVIDTNAKYLYLIQPAGQAIRYGIGVGRPGFVWTGAKTISAKREWPDWTPPAEMLRRRPDLPRHMVGGPENPLGARAMYLGTSLYRIHGTNEPHTIGQNVSSGCIRMMNEDVIDLYERTPVGTRVEVI</sequence>
<dbReference type="GO" id="GO:0071972">
    <property type="term" value="F:peptidoglycan L,D-transpeptidase activity"/>
    <property type="evidence" value="ECO:0007669"/>
    <property type="project" value="TreeGrafter"/>
</dbReference>
<evidence type="ECO:0000256" key="1">
    <source>
        <dbReference type="ARBA" id="ARBA00004752"/>
    </source>
</evidence>
<dbReference type="GO" id="GO:0008360">
    <property type="term" value="P:regulation of cell shape"/>
    <property type="evidence" value="ECO:0007669"/>
    <property type="project" value="UniProtKB-UniRule"/>
</dbReference>
<dbReference type="PANTHER" id="PTHR30582:SF24">
    <property type="entry name" value="L,D-TRANSPEPTIDASE ERFK_SRFK-RELATED"/>
    <property type="match status" value="1"/>
</dbReference>
<dbReference type="UniPathway" id="UPA00219"/>
<dbReference type="GO" id="GO:0018104">
    <property type="term" value="P:peptidoglycan-protein cross-linking"/>
    <property type="evidence" value="ECO:0007669"/>
    <property type="project" value="TreeGrafter"/>
</dbReference>
<evidence type="ECO:0000256" key="6">
    <source>
        <dbReference type="ARBA" id="ARBA00022960"/>
    </source>
</evidence>
<evidence type="ECO:0000256" key="9">
    <source>
        <dbReference type="PROSITE-ProRule" id="PRU01373"/>
    </source>
</evidence>
<dbReference type="PROSITE" id="PS52029">
    <property type="entry name" value="LD_TPASE"/>
    <property type="match status" value="1"/>
</dbReference>
<feature type="active site" description="Proton donor/acceptor" evidence="9">
    <location>
        <position position="200"/>
    </location>
</feature>
<keyword evidence="5" id="KW-0378">Hydrolase</keyword>
<feature type="domain" description="L,D-TPase catalytic" evidence="11">
    <location>
        <begin position="111"/>
        <end position="240"/>
    </location>
</feature>
<dbReference type="PANTHER" id="PTHR30582">
    <property type="entry name" value="L,D-TRANSPEPTIDASE"/>
    <property type="match status" value="1"/>
</dbReference>
<evidence type="ECO:0000256" key="4">
    <source>
        <dbReference type="ARBA" id="ARBA00022679"/>
    </source>
</evidence>
<name>A0A2N9AQD3_METEX</name>
<accession>A0A2N9AQD3</accession>
<keyword evidence="6 9" id="KW-0133">Cell shape</keyword>
<evidence type="ECO:0000256" key="8">
    <source>
        <dbReference type="ARBA" id="ARBA00023316"/>
    </source>
</evidence>
<evidence type="ECO:0000256" key="10">
    <source>
        <dbReference type="SAM" id="SignalP"/>
    </source>
</evidence>
<evidence type="ECO:0000256" key="5">
    <source>
        <dbReference type="ARBA" id="ARBA00022801"/>
    </source>
</evidence>
<evidence type="ECO:0000256" key="7">
    <source>
        <dbReference type="ARBA" id="ARBA00022984"/>
    </source>
</evidence>
<feature type="chain" id="PRO_5014614726" evidence="10">
    <location>
        <begin position="24"/>
        <end position="240"/>
    </location>
</feature>
<protein>
    <submittedName>
        <fullName evidence="12">Putative L,D-transpeptidase catalytic domain (YkuD)</fullName>
    </submittedName>
</protein>
<keyword evidence="10" id="KW-0732">Signal</keyword>
<keyword evidence="4" id="KW-0808">Transferase</keyword>
<dbReference type="GO" id="GO:0071555">
    <property type="term" value="P:cell wall organization"/>
    <property type="evidence" value="ECO:0007669"/>
    <property type="project" value="UniProtKB-UniRule"/>
</dbReference>
<feature type="active site" description="Nucleophile" evidence="9">
    <location>
        <position position="216"/>
    </location>
</feature>
<proteinExistence type="inferred from homology"/>
<dbReference type="GO" id="GO:0005576">
    <property type="term" value="C:extracellular region"/>
    <property type="evidence" value="ECO:0007669"/>
    <property type="project" value="TreeGrafter"/>
</dbReference>
<dbReference type="EMBL" id="LT962688">
    <property type="protein sequence ID" value="SOR29502.1"/>
    <property type="molecule type" value="Genomic_DNA"/>
</dbReference>
<gene>
    <name evidence="12" type="ORF">TK0001_2900</name>
</gene>
<keyword evidence="8 9" id="KW-0961">Cell wall biogenesis/degradation</keyword>
<comment type="pathway">
    <text evidence="1 9">Cell wall biogenesis; peptidoglycan biosynthesis.</text>
</comment>
<evidence type="ECO:0000313" key="13">
    <source>
        <dbReference type="Proteomes" id="UP000233769"/>
    </source>
</evidence>
<feature type="signal peptide" evidence="10">
    <location>
        <begin position="1"/>
        <end position="23"/>
    </location>
</feature>
<dbReference type="InterPro" id="IPR050979">
    <property type="entry name" value="LD-transpeptidase"/>
</dbReference>
<dbReference type="InterPro" id="IPR005490">
    <property type="entry name" value="LD_TPept_cat_dom"/>
</dbReference>
<dbReference type="CDD" id="cd16913">
    <property type="entry name" value="YkuD_like"/>
    <property type="match status" value="1"/>
</dbReference>
<dbReference type="InterPro" id="IPR038063">
    <property type="entry name" value="Transpep_catalytic_dom"/>
</dbReference>
<keyword evidence="7 9" id="KW-0573">Peptidoglycan synthesis</keyword>
<dbReference type="Proteomes" id="UP000233769">
    <property type="component" value="Chromosome tk0001"/>
</dbReference>
<keyword evidence="3" id="KW-0328">Glycosyltransferase</keyword>
<dbReference type="FunFam" id="2.40.440.10:FF:000002">
    <property type="entry name" value="L,D-transpeptidase ErfK/SrfK"/>
    <property type="match status" value="1"/>
</dbReference>
<dbReference type="Gene3D" id="2.40.440.10">
    <property type="entry name" value="L,D-transpeptidase catalytic domain-like"/>
    <property type="match status" value="1"/>
</dbReference>
<dbReference type="GO" id="GO:0016757">
    <property type="term" value="F:glycosyltransferase activity"/>
    <property type="evidence" value="ECO:0007669"/>
    <property type="project" value="UniProtKB-KW"/>
</dbReference>
<dbReference type="SUPFAM" id="SSF141523">
    <property type="entry name" value="L,D-transpeptidase catalytic domain-like"/>
    <property type="match status" value="1"/>
</dbReference>
<organism evidence="12 13">
    <name type="scientific">Methylorubrum extorquens</name>
    <name type="common">Methylobacterium dichloromethanicum</name>
    <name type="synonym">Methylobacterium extorquens</name>
    <dbReference type="NCBI Taxonomy" id="408"/>
    <lineage>
        <taxon>Bacteria</taxon>
        <taxon>Pseudomonadati</taxon>
        <taxon>Pseudomonadota</taxon>
        <taxon>Alphaproteobacteria</taxon>
        <taxon>Hyphomicrobiales</taxon>
        <taxon>Methylobacteriaceae</taxon>
        <taxon>Methylorubrum</taxon>
    </lineage>
</organism>
<evidence type="ECO:0000259" key="11">
    <source>
        <dbReference type="PROSITE" id="PS52029"/>
    </source>
</evidence>
<evidence type="ECO:0000256" key="3">
    <source>
        <dbReference type="ARBA" id="ARBA00022676"/>
    </source>
</evidence>
<dbReference type="AlphaFoldDB" id="A0A2N9AQD3"/>
<dbReference type="Pfam" id="PF03734">
    <property type="entry name" value="YkuD"/>
    <property type="match status" value="1"/>
</dbReference>